<feature type="compositionally biased region" description="Basic residues" evidence="1">
    <location>
        <begin position="396"/>
        <end position="405"/>
    </location>
</feature>
<proteinExistence type="predicted"/>
<dbReference type="EMBL" id="CAUYUJ010010478">
    <property type="protein sequence ID" value="CAK0829489.1"/>
    <property type="molecule type" value="Genomic_DNA"/>
</dbReference>
<evidence type="ECO:0000313" key="3">
    <source>
        <dbReference type="Proteomes" id="UP001189429"/>
    </source>
</evidence>
<comment type="caution">
    <text evidence="2">The sequence shown here is derived from an EMBL/GenBank/DDBJ whole genome shotgun (WGS) entry which is preliminary data.</text>
</comment>
<feature type="non-terminal residue" evidence="2">
    <location>
        <position position="1"/>
    </location>
</feature>
<gene>
    <name evidence="2" type="ORF">PCOR1329_LOCUS28412</name>
</gene>
<organism evidence="2 3">
    <name type="scientific">Prorocentrum cordatum</name>
    <dbReference type="NCBI Taxonomy" id="2364126"/>
    <lineage>
        <taxon>Eukaryota</taxon>
        <taxon>Sar</taxon>
        <taxon>Alveolata</taxon>
        <taxon>Dinophyceae</taxon>
        <taxon>Prorocentrales</taxon>
        <taxon>Prorocentraceae</taxon>
        <taxon>Prorocentrum</taxon>
    </lineage>
</organism>
<protein>
    <recommendedName>
        <fullName evidence="4">TraB/GumN family protein</fullName>
    </recommendedName>
</protein>
<evidence type="ECO:0000256" key="1">
    <source>
        <dbReference type="SAM" id="MobiDB-lite"/>
    </source>
</evidence>
<feature type="region of interest" description="Disordered" evidence="1">
    <location>
        <begin position="381"/>
        <end position="412"/>
    </location>
</feature>
<reference evidence="2" key="1">
    <citation type="submission" date="2023-10" db="EMBL/GenBank/DDBJ databases">
        <authorList>
            <person name="Chen Y."/>
            <person name="Shah S."/>
            <person name="Dougan E. K."/>
            <person name="Thang M."/>
            <person name="Chan C."/>
        </authorList>
    </citation>
    <scope>NUCLEOTIDE SEQUENCE [LARGE SCALE GENOMIC DNA]</scope>
</reference>
<evidence type="ECO:0008006" key="4">
    <source>
        <dbReference type="Google" id="ProtNLM"/>
    </source>
</evidence>
<accession>A0ABN9SBY4</accession>
<dbReference type="Proteomes" id="UP001189429">
    <property type="component" value="Unassembled WGS sequence"/>
</dbReference>
<keyword evidence="3" id="KW-1185">Reference proteome</keyword>
<sequence length="412" mass="43248">ARTTRSRDLRALFAAGRPPFCAVRGGGGGGLEAAVQAFAALTAEARERRGGGPLAPVHLGPLAALAMRHPDGREVVLLGSMHTSYMDGEFPVAAAIREAVGLLQPSVVVAELDEDRATDAQLFPQSLRAKLDVHTRAVPATTVAPEGELCMEQSVVARALEEFGADKVPSLEEVRRAATVLWERSSDERCFDNAFYLQAYESQLRGDFARDMRATVQAAADVGAPLILGDAPIAAAFGPAALAETRALFAQQREAMREFLADRAGFPLLEAAKRRVIRGALEDRRGGDQELYVRAGWLLEPTGLGHERMRQGLLEVRDPFLAAAFDEPAARAALEPRAGAGAEGPPLGVAVLGAAHLKGVAAALAQGGGYEPVGAPARGWPELRGGGAAKGATRAGRPRAGRPRKGGGGGFR</sequence>
<evidence type="ECO:0000313" key="2">
    <source>
        <dbReference type="EMBL" id="CAK0829489.1"/>
    </source>
</evidence>
<name>A0ABN9SBY4_9DINO</name>